<proteinExistence type="predicted"/>
<sequence>MMKGLTMIDNIDIAYCMAKLEDKIRWEWESAKIYLDCCDGNVEDPVYERIIARWSTMIDAFEVAFGVDYL</sequence>
<reference evidence="1" key="1">
    <citation type="journal article" date="2021" name="Proc. Natl. Acad. Sci. U.S.A.">
        <title>A Catalog of Tens of Thousands of Viruses from Human Metagenomes Reveals Hidden Associations with Chronic Diseases.</title>
        <authorList>
            <person name="Tisza M.J."/>
            <person name="Buck C.B."/>
        </authorList>
    </citation>
    <scope>NUCLEOTIDE SEQUENCE</scope>
    <source>
        <strain evidence="1">CtiHu16</strain>
    </source>
</reference>
<name>A0A8S5MPK1_9CAUD</name>
<protein>
    <submittedName>
        <fullName evidence="1">Uncharacterized protein</fullName>
    </submittedName>
</protein>
<evidence type="ECO:0000313" key="1">
    <source>
        <dbReference type="EMBL" id="DAD84241.1"/>
    </source>
</evidence>
<accession>A0A8S5MPK1</accession>
<dbReference type="EMBL" id="BK014955">
    <property type="protein sequence ID" value="DAD84241.1"/>
    <property type="molecule type" value="Genomic_DNA"/>
</dbReference>
<organism evidence="1">
    <name type="scientific">Podoviridae sp. ctiHu16</name>
    <dbReference type="NCBI Taxonomy" id="2826571"/>
    <lineage>
        <taxon>Viruses</taxon>
        <taxon>Duplodnaviria</taxon>
        <taxon>Heunggongvirae</taxon>
        <taxon>Uroviricota</taxon>
        <taxon>Caudoviricetes</taxon>
    </lineage>
</organism>